<dbReference type="RefSeq" id="XP_062697352.1">
    <property type="nucleotide sequence ID" value="XM_062834061.1"/>
</dbReference>
<dbReference type="Proteomes" id="UP001285908">
    <property type="component" value="Unassembled WGS sequence"/>
</dbReference>
<evidence type="ECO:0000313" key="2">
    <source>
        <dbReference type="EMBL" id="KAK3499719.1"/>
    </source>
</evidence>
<feature type="compositionally biased region" description="Polar residues" evidence="1">
    <location>
        <begin position="413"/>
        <end position="422"/>
    </location>
</feature>
<feature type="region of interest" description="Disordered" evidence="1">
    <location>
        <begin position="265"/>
        <end position="292"/>
    </location>
</feature>
<feature type="compositionally biased region" description="Basic and acidic residues" evidence="1">
    <location>
        <begin position="16"/>
        <end position="25"/>
    </location>
</feature>
<reference evidence="2 3" key="1">
    <citation type="journal article" date="2023" name="Mol. Phylogenet. Evol.">
        <title>Genome-scale phylogeny and comparative genomics of the fungal order Sordariales.</title>
        <authorList>
            <person name="Hensen N."/>
            <person name="Bonometti L."/>
            <person name="Westerberg I."/>
            <person name="Brannstrom I.O."/>
            <person name="Guillou S."/>
            <person name="Cros-Aarteil S."/>
            <person name="Calhoun S."/>
            <person name="Haridas S."/>
            <person name="Kuo A."/>
            <person name="Mondo S."/>
            <person name="Pangilinan J."/>
            <person name="Riley R."/>
            <person name="LaButti K."/>
            <person name="Andreopoulos B."/>
            <person name="Lipzen A."/>
            <person name="Chen C."/>
            <person name="Yan M."/>
            <person name="Daum C."/>
            <person name="Ng V."/>
            <person name="Clum A."/>
            <person name="Steindorff A."/>
            <person name="Ohm R.A."/>
            <person name="Martin F."/>
            <person name="Silar P."/>
            <person name="Natvig D.O."/>
            <person name="Lalanne C."/>
            <person name="Gautier V."/>
            <person name="Ament-Velasquez S.L."/>
            <person name="Kruys A."/>
            <person name="Hutchinson M.I."/>
            <person name="Powell A.J."/>
            <person name="Barry K."/>
            <person name="Miller A.N."/>
            <person name="Grigoriev I.V."/>
            <person name="Debuchy R."/>
            <person name="Gladieux P."/>
            <person name="Hiltunen Thoren M."/>
            <person name="Johannesson H."/>
        </authorList>
    </citation>
    <scope>NUCLEOTIDE SEQUENCE [LARGE SCALE GENOMIC DNA]</scope>
    <source>
        <strain evidence="2 3">FGSC 10403</strain>
    </source>
</reference>
<dbReference type="PANTHER" id="PTHR36223">
    <property type="entry name" value="BETA-LACTAMASE-TYPE TRANSPEPTIDASE FOLD DOMAIN CONTAINING PROTEIN"/>
    <property type="match status" value="1"/>
</dbReference>
<comment type="caution">
    <text evidence="2">The sequence shown here is derived from an EMBL/GenBank/DDBJ whole genome shotgun (WGS) entry which is preliminary data.</text>
</comment>
<feature type="region of interest" description="Disordered" evidence="1">
    <location>
        <begin position="16"/>
        <end position="47"/>
    </location>
</feature>
<gene>
    <name evidence="2" type="ORF">B0T23DRAFT_24303</name>
</gene>
<keyword evidence="3" id="KW-1185">Reference proteome</keyword>
<sequence length="560" mass="61821">MPCLRGIEISLVTDPSNERIPEFPHPEGSSARLISSHGGPAKQESISTRKAGPTIATYIPSVPGHCFAIKYNINVVPPPPCKYVFFKLFLNGRAITSWGINPTERQHGNVVKSLWAPGPSYNGQAGLECRNFVFLPGQETRSPAEDGGLIEVKVFRAQDRKARAPKVEDFHPQKNYGIASPSIGLMDQPQHACFYHWHLIDARDSPFATFRFHYRSWDSLEQLNLIPQREFKFVRSISTNALSRSTTMEFTEDMLRQADDSQATLVTNDDNGDEESIFEGSKIHGDRRNQPNYSLGSPPIVFPLSSLSDNIPQPSKALRDAYRDSYLQRPLPELPREEPGVVSRRASISSAVSGCPSLTPSLKKLVDDGAFDDDDAFEICVARAAPQNEPNFSGTPDKSGPRSETLEDVSMSDYATSPASTSEYYPNMASSPGRYLPTTGSSYALGLECFTLTPQKEDGAPASHTESGRKLSTQALPSCYRSEQDLSRVTRIKLSEAEWMSRTPSPAEREPANIARRLWSPSPNTSTRTGRLGGVMKKSSEGLESLEKKEVCSEIVGNWI</sequence>
<name>A0AAJ0MVH4_9PEZI</name>
<dbReference type="PANTHER" id="PTHR36223:SF1">
    <property type="entry name" value="TRANSCRIPTION ELONGATION FACTOR EAF N-TERMINAL DOMAIN-CONTAINING PROTEIN"/>
    <property type="match status" value="1"/>
</dbReference>
<dbReference type="AlphaFoldDB" id="A0AAJ0MVH4"/>
<evidence type="ECO:0000256" key="1">
    <source>
        <dbReference type="SAM" id="MobiDB-lite"/>
    </source>
</evidence>
<dbReference type="GeneID" id="87871683"/>
<accession>A0AAJ0MVH4</accession>
<organism evidence="2 3">
    <name type="scientific">Neurospora hispaniola</name>
    <dbReference type="NCBI Taxonomy" id="588809"/>
    <lineage>
        <taxon>Eukaryota</taxon>
        <taxon>Fungi</taxon>
        <taxon>Dikarya</taxon>
        <taxon>Ascomycota</taxon>
        <taxon>Pezizomycotina</taxon>
        <taxon>Sordariomycetes</taxon>
        <taxon>Sordariomycetidae</taxon>
        <taxon>Sordariales</taxon>
        <taxon>Sordariaceae</taxon>
        <taxon>Neurospora</taxon>
    </lineage>
</organism>
<protein>
    <submittedName>
        <fullName evidence="2">Uncharacterized protein</fullName>
    </submittedName>
</protein>
<evidence type="ECO:0000313" key="3">
    <source>
        <dbReference type="Proteomes" id="UP001285908"/>
    </source>
</evidence>
<dbReference type="EMBL" id="JAULSX010000001">
    <property type="protein sequence ID" value="KAK3499719.1"/>
    <property type="molecule type" value="Genomic_DNA"/>
</dbReference>
<proteinExistence type="predicted"/>
<feature type="region of interest" description="Disordered" evidence="1">
    <location>
        <begin position="387"/>
        <end position="422"/>
    </location>
</feature>